<reference evidence="1" key="1">
    <citation type="submission" date="2021-06" db="EMBL/GenBank/DDBJ databases">
        <authorList>
            <person name="Hodson N. C."/>
            <person name="Mongue J. A."/>
            <person name="Jaron S. K."/>
        </authorList>
    </citation>
    <scope>NUCLEOTIDE SEQUENCE</scope>
</reference>
<dbReference type="Proteomes" id="UP000708208">
    <property type="component" value="Unassembled WGS sequence"/>
</dbReference>
<keyword evidence="2" id="KW-1185">Reference proteome</keyword>
<evidence type="ECO:0000313" key="2">
    <source>
        <dbReference type="Proteomes" id="UP000708208"/>
    </source>
</evidence>
<dbReference type="AlphaFoldDB" id="A0A8J2KWY9"/>
<protein>
    <submittedName>
        <fullName evidence="1">Uncharacterized protein</fullName>
    </submittedName>
</protein>
<comment type="caution">
    <text evidence="1">The sequence shown here is derived from an EMBL/GenBank/DDBJ whole genome shotgun (WGS) entry which is preliminary data.</text>
</comment>
<dbReference type="EMBL" id="CAJVCH010534535">
    <property type="protein sequence ID" value="CAG7824949.1"/>
    <property type="molecule type" value="Genomic_DNA"/>
</dbReference>
<accession>A0A8J2KWY9</accession>
<feature type="non-terminal residue" evidence="1">
    <location>
        <position position="1"/>
    </location>
</feature>
<organism evidence="1 2">
    <name type="scientific">Allacma fusca</name>
    <dbReference type="NCBI Taxonomy" id="39272"/>
    <lineage>
        <taxon>Eukaryota</taxon>
        <taxon>Metazoa</taxon>
        <taxon>Ecdysozoa</taxon>
        <taxon>Arthropoda</taxon>
        <taxon>Hexapoda</taxon>
        <taxon>Collembola</taxon>
        <taxon>Symphypleona</taxon>
        <taxon>Sminthuridae</taxon>
        <taxon>Allacma</taxon>
    </lineage>
</organism>
<evidence type="ECO:0000313" key="1">
    <source>
        <dbReference type="EMBL" id="CAG7824949.1"/>
    </source>
</evidence>
<gene>
    <name evidence="1" type="ORF">AFUS01_LOCUS35080</name>
</gene>
<name>A0A8J2KWY9_9HEXA</name>
<proteinExistence type="predicted"/>
<sequence length="57" mass="6632">MGWRNKLSGFLLIIAFNLLNYFARSFPVLTHYETNPEMGPFFEGDIITNPWNRNGIP</sequence>